<dbReference type="PROSITE" id="PS50987">
    <property type="entry name" value="HTH_ARSR_2"/>
    <property type="match status" value="1"/>
</dbReference>
<organism evidence="5 6">
    <name type="scientific">Maricaulis salignorans</name>
    <dbReference type="NCBI Taxonomy" id="144026"/>
    <lineage>
        <taxon>Bacteria</taxon>
        <taxon>Pseudomonadati</taxon>
        <taxon>Pseudomonadota</taxon>
        <taxon>Alphaproteobacteria</taxon>
        <taxon>Maricaulales</taxon>
        <taxon>Maricaulaceae</taxon>
        <taxon>Maricaulis</taxon>
    </lineage>
</organism>
<dbReference type="SUPFAM" id="SSF46785">
    <property type="entry name" value="Winged helix' DNA-binding domain"/>
    <property type="match status" value="1"/>
</dbReference>
<dbReference type="AlphaFoldDB" id="A0A1G9W485"/>
<keyword evidence="3" id="KW-0804">Transcription</keyword>
<dbReference type="STRING" id="144026.SAMN04488568_12222"/>
<accession>A0A1G9W485</accession>
<dbReference type="Pfam" id="PF01022">
    <property type="entry name" value="HTH_5"/>
    <property type="match status" value="1"/>
</dbReference>
<dbReference type="PANTHER" id="PTHR43132">
    <property type="entry name" value="ARSENICAL RESISTANCE OPERON REPRESSOR ARSR-RELATED"/>
    <property type="match status" value="1"/>
</dbReference>
<dbReference type="InterPro" id="IPR036390">
    <property type="entry name" value="WH_DNA-bd_sf"/>
</dbReference>
<protein>
    <submittedName>
        <fullName evidence="5">DNA-binding transcriptional regulator, ArsR family</fullName>
    </submittedName>
</protein>
<feature type="domain" description="HTH arsR-type" evidence="4">
    <location>
        <begin position="1"/>
        <end position="94"/>
    </location>
</feature>
<keyword evidence="2 5" id="KW-0238">DNA-binding</keyword>
<dbReference type="CDD" id="cd00090">
    <property type="entry name" value="HTH_ARSR"/>
    <property type="match status" value="1"/>
</dbReference>
<dbReference type="NCBIfam" id="NF033788">
    <property type="entry name" value="HTH_metalloreg"/>
    <property type="match status" value="1"/>
</dbReference>
<keyword evidence="1" id="KW-0805">Transcription regulation</keyword>
<sequence length="100" mass="10969">MQPVAETVADIMKTLAHPKRLLALCALVDQERSVGELAAGLGVRDQAMSQQLAILRNKGLVATRRHNQTIYYSLASAEIRTLMESLYKTYCPPGDATRPA</sequence>
<evidence type="ECO:0000256" key="1">
    <source>
        <dbReference type="ARBA" id="ARBA00023015"/>
    </source>
</evidence>
<dbReference type="InterPro" id="IPR036388">
    <property type="entry name" value="WH-like_DNA-bd_sf"/>
</dbReference>
<evidence type="ECO:0000259" key="4">
    <source>
        <dbReference type="PROSITE" id="PS50987"/>
    </source>
</evidence>
<dbReference type="EMBL" id="FNHG01000022">
    <property type="protein sequence ID" value="SDM79016.1"/>
    <property type="molecule type" value="Genomic_DNA"/>
</dbReference>
<gene>
    <name evidence="5" type="ORF">SAMN04488568_12222</name>
</gene>
<dbReference type="InterPro" id="IPR011991">
    <property type="entry name" value="ArsR-like_HTH"/>
</dbReference>
<dbReference type="InterPro" id="IPR001845">
    <property type="entry name" value="HTH_ArsR_DNA-bd_dom"/>
</dbReference>
<dbReference type="Proteomes" id="UP000199759">
    <property type="component" value="Unassembled WGS sequence"/>
</dbReference>
<reference evidence="5 6" key="1">
    <citation type="submission" date="2016-10" db="EMBL/GenBank/DDBJ databases">
        <authorList>
            <person name="de Groot N.N."/>
        </authorList>
    </citation>
    <scope>NUCLEOTIDE SEQUENCE [LARGE SCALE GENOMIC DNA]</scope>
    <source>
        <strain evidence="5 6">DSM 16077</strain>
    </source>
</reference>
<dbReference type="OrthoDB" id="194599at2"/>
<dbReference type="InterPro" id="IPR051011">
    <property type="entry name" value="Metal_resp_trans_reg"/>
</dbReference>
<proteinExistence type="predicted"/>
<evidence type="ECO:0000256" key="2">
    <source>
        <dbReference type="ARBA" id="ARBA00023125"/>
    </source>
</evidence>
<dbReference type="GO" id="GO:0003700">
    <property type="term" value="F:DNA-binding transcription factor activity"/>
    <property type="evidence" value="ECO:0007669"/>
    <property type="project" value="InterPro"/>
</dbReference>
<evidence type="ECO:0000256" key="3">
    <source>
        <dbReference type="ARBA" id="ARBA00023163"/>
    </source>
</evidence>
<dbReference type="PRINTS" id="PR00778">
    <property type="entry name" value="HTHARSR"/>
</dbReference>
<dbReference type="SMART" id="SM00418">
    <property type="entry name" value="HTH_ARSR"/>
    <property type="match status" value="1"/>
</dbReference>
<name>A0A1G9W485_9PROT</name>
<evidence type="ECO:0000313" key="5">
    <source>
        <dbReference type="EMBL" id="SDM79016.1"/>
    </source>
</evidence>
<dbReference type="Gene3D" id="1.10.10.10">
    <property type="entry name" value="Winged helix-like DNA-binding domain superfamily/Winged helix DNA-binding domain"/>
    <property type="match status" value="1"/>
</dbReference>
<evidence type="ECO:0000313" key="6">
    <source>
        <dbReference type="Proteomes" id="UP000199759"/>
    </source>
</evidence>
<keyword evidence="6" id="KW-1185">Reference proteome</keyword>
<dbReference type="PANTHER" id="PTHR43132:SF2">
    <property type="entry name" value="ARSENICAL RESISTANCE OPERON REPRESSOR ARSR-RELATED"/>
    <property type="match status" value="1"/>
</dbReference>
<dbReference type="GO" id="GO:0003677">
    <property type="term" value="F:DNA binding"/>
    <property type="evidence" value="ECO:0007669"/>
    <property type="project" value="UniProtKB-KW"/>
</dbReference>